<comment type="caution">
    <text evidence="1">The sequence shown here is derived from an EMBL/GenBank/DDBJ whole genome shotgun (WGS) entry which is preliminary data.</text>
</comment>
<reference evidence="1" key="1">
    <citation type="journal article" date="2014" name="Front. Microbiol.">
        <title>High frequency of phylogenetically diverse reductive dehalogenase-homologous genes in deep subseafloor sedimentary metagenomes.</title>
        <authorList>
            <person name="Kawai M."/>
            <person name="Futagami T."/>
            <person name="Toyoda A."/>
            <person name="Takaki Y."/>
            <person name="Nishi S."/>
            <person name="Hori S."/>
            <person name="Arai W."/>
            <person name="Tsubouchi T."/>
            <person name="Morono Y."/>
            <person name="Uchiyama I."/>
            <person name="Ito T."/>
            <person name="Fujiyama A."/>
            <person name="Inagaki F."/>
            <person name="Takami H."/>
        </authorList>
    </citation>
    <scope>NUCLEOTIDE SEQUENCE</scope>
    <source>
        <strain evidence="1">Expedition CK06-06</strain>
    </source>
</reference>
<dbReference type="AlphaFoldDB" id="X1NIL6"/>
<evidence type="ECO:0000313" key="1">
    <source>
        <dbReference type="EMBL" id="GAI43443.1"/>
    </source>
</evidence>
<sequence length="70" mass="7842">SLFETTLHPTNGAVKESDWIALRHRFVAHFEAPEAKAKADQALDYKAYNLILRAYLSNLKGKIEAVKSIA</sequence>
<dbReference type="EMBL" id="BARV01033271">
    <property type="protein sequence ID" value="GAI43443.1"/>
    <property type="molecule type" value="Genomic_DNA"/>
</dbReference>
<accession>X1NIL6</accession>
<gene>
    <name evidence="1" type="ORF">S06H3_52326</name>
</gene>
<proteinExistence type="predicted"/>
<protein>
    <submittedName>
        <fullName evidence="1">Uncharacterized protein</fullName>
    </submittedName>
</protein>
<name>X1NIL6_9ZZZZ</name>
<feature type="non-terminal residue" evidence="1">
    <location>
        <position position="1"/>
    </location>
</feature>
<organism evidence="1">
    <name type="scientific">marine sediment metagenome</name>
    <dbReference type="NCBI Taxonomy" id="412755"/>
    <lineage>
        <taxon>unclassified sequences</taxon>
        <taxon>metagenomes</taxon>
        <taxon>ecological metagenomes</taxon>
    </lineage>
</organism>